<proteinExistence type="predicted"/>
<sequence>MTNNVKRKKRADCKYAEWMDDAIIEVAEEGGFHAAMMLRIGVSKGAFYKYKHEFPSFAESLARADLIIQARQEKLMLEASEGKIKNYNYNANSFILHNRYREDYPKDSNTSITINNNTLNLTSEQRDNKIAMITEKLKLLGIDALNSPATIDQED</sequence>
<protein>
    <submittedName>
        <fullName evidence="1">Uncharacterized protein</fullName>
    </submittedName>
</protein>
<organism evidence="1">
    <name type="scientific">uncultured Caudovirales phage</name>
    <dbReference type="NCBI Taxonomy" id="2100421"/>
    <lineage>
        <taxon>Viruses</taxon>
        <taxon>Duplodnaviria</taxon>
        <taxon>Heunggongvirae</taxon>
        <taxon>Uroviricota</taxon>
        <taxon>Caudoviricetes</taxon>
        <taxon>Peduoviridae</taxon>
        <taxon>Maltschvirus</taxon>
        <taxon>Maltschvirus maltsch</taxon>
    </lineage>
</organism>
<reference evidence="1" key="1">
    <citation type="submission" date="2020-04" db="EMBL/GenBank/DDBJ databases">
        <authorList>
            <person name="Chiriac C."/>
            <person name="Salcher M."/>
            <person name="Ghai R."/>
            <person name="Kavagutti S V."/>
        </authorList>
    </citation>
    <scope>NUCLEOTIDE SEQUENCE</scope>
</reference>
<gene>
    <name evidence="1" type="ORF">UFOVP1_65</name>
</gene>
<evidence type="ECO:0000313" key="1">
    <source>
        <dbReference type="EMBL" id="CAB4120981.1"/>
    </source>
</evidence>
<accession>A0A6J5KHJ1</accession>
<name>A0A6J5KHJ1_9CAUD</name>
<dbReference type="EMBL" id="LR796139">
    <property type="protein sequence ID" value="CAB4120981.1"/>
    <property type="molecule type" value="Genomic_DNA"/>
</dbReference>